<comment type="caution">
    <text evidence="7">The sequence shown here is derived from an EMBL/GenBank/DDBJ whole genome shotgun (WGS) entry which is preliminary data.</text>
</comment>
<dbReference type="OrthoDB" id="268975at2"/>
<dbReference type="PANTHER" id="PTHR34001:SF3">
    <property type="entry name" value="BLL7405 PROTEIN"/>
    <property type="match status" value="1"/>
</dbReference>
<dbReference type="Gene3D" id="2.40.160.20">
    <property type="match status" value="1"/>
</dbReference>
<feature type="chain" id="PRO_5015474136" evidence="5">
    <location>
        <begin position="27"/>
        <end position="205"/>
    </location>
</feature>
<name>A0A2T0W1B0_9RHOB</name>
<gene>
    <name evidence="7" type="ORF">CLV80_103113</name>
</gene>
<dbReference type="InterPro" id="IPR011250">
    <property type="entry name" value="OMP/PagP_B-barrel"/>
</dbReference>
<evidence type="ECO:0000256" key="4">
    <source>
        <dbReference type="ARBA" id="ARBA00038306"/>
    </source>
</evidence>
<evidence type="ECO:0000256" key="2">
    <source>
        <dbReference type="ARBA" id="ARBA00022729"/>
    </source>
</evidence>
<dbReference type="PANTHER" id="PTHR34001">
    <property type="entry name" value="BLL7405 PROTEIN"/>
    <property type="match status" value="1"/>
</dbReference>
<dbReference type="GO" id="GO:0016020">
    <property type="term" value="C:membrane"/>
    <property type="evidence" value="ECO:0007669"/>
    <property type="project" value="UniProtKB-SubCell"/>
</dbReference>
<feature type="signal peptide" evidence="5">
    <location>
        <begin position="1"/>
        <end position="26"/>
    </location>
</feature>
<keyword evidence="8" id="KW-1185">Reference proteome</keyword>
<sequence>MTTTYKMVRTSILAAPLALAAGMASAGGLSEPVETVAPTPVPVAAPVMTGSDWTGFYAGGQLGYGQLDSDDLTEDPDGLTYGAHAGYLYDMGSWVLGAELDIDGTEIEDETADVAVDAITRAKLRVGYDAGNWLPYVTAGVAQARVSGSLDADDTGGFAGLGAEYRVSDSIRVGAEVLQHQFEDFDGSGVDIDATTAAARVSFQF</sequence>
<evidence type="ECO:0000256" key="5">
    <source>
        <dbReference type="SAM" id="SignalP"/>
    </source>
</evidence>
<evidence type="ECO:0000313" key="7">
    <source>
        <dbReference type="EMBL" id="PRY78788.1"/>
    </source>
</evidence>
<dbReference type="SUPFAM" id="SSF56925">
    <property type="entry name" value="OMPA-like"/>
    <property type="match status" value="1"/>
</dbReference>
<dbReference type="EMBL" id="PVTP01000003">
    <property type="protein sequence ID" value="PRY78788.1"/>
    <property type="molecule type" value="Genomic_DNA"/>
</dbReference>
<evidence type="ECO:0000256" key="1">
    <source>
        <dbReference type="ARBA" id="ARBA00004370"/>
    </source>
</evidence>
<dbReference type="RefSeq" id="WP_106355589.1">
    <property type="nucleotide sequence ID" value="NZ_PVTP01000003.1"/>
</dbReference>
<accession>A0A2T0W1B0</accession>
<dbReference type="AlphaFoldDB" id="A0A2T0W1B0"/>
<dbReference type="InterPro" id="IPR027385">
    <property type="entry name" value="Beta-barrel_OMP"/>
</dbReference>
<keyword evidence="3" id="KW-0472">Membrane</keyword>
<dbReference type="Pfam" id="PF13505">
    <property type="entry name" value="OMP_b-brl"/>
    <property type="match status" value="1"/>
</dbReference>
<comment type="similarity">
    <text evidence="4">Belongs to the Omp25/RopB family.</text>
</comment>
<proteinExistence type="inferred from homology"/>
<evidence type="ECO:0000313" key="8">
    <source>
        <dbReference type="Proteomes" id="UP000238007"/>
    </source>
</evidence>
<evidence type="ECO:0000256" key="3">
    <source>
        <dbReference type="ARBA" id="ARBA00023136"/>
    </source>
</evidence>
<comment type="subcellular location">
    <subcellularLocation>
        <location evidence="1">Membrane</location>
    </subcellularLocation>
</comment>
<feature type="domain" description="Outer membrane protein beta-barrel" evidence="6">
    <location>
        <begin position="43"/>
        <end position="205"/>
    </location>
</feature>
<dbReference type="InterPro" id="IPR051692">
    <property type="entry name" value="OMP-like"/>
</dbReference>
<evidence type="ECO:0000259" key="6">
    <source>
        <dbReference type="Pfam" id="PF13505"/>
    </source>
</evidence>
<organism evidence="7 8">
    <name type="scientific">Yoonia maritima</name>
    <dbReference type="NCBI Taxonomy" id="1435347"/>
    <lineage>
        <taxon>Bacteria</taxon>
        <taxon>Pseudomonadati</taxon>
        <taxon>Pseudomonadota</taxon>
        <taxon>Alphaproteobacteria</taxon>
        <taxon>Rhodobacterales</taxon>
        <taxon>Paracoccaceae</taxon>
        <taxon>Yoonia</taxon>
    </lineage>
</organism>
<protein>
    <submittedName>
        <fullName evidence="7">Opacity protein-like surface antigen</fullName>
    </submittedName>
</protein>
<dbReference type="Proteomes" id="UP000238007">
    <property type="component" value="Unassembled WGS sequence"/>
</dbReference>
<keyword evidence="2 5" id="KW-0732">Signal</keyword>
<reference evidence="7 8" key="1">
    <citation type="submission" date="2018-03" db="EMBL/GenBank/DDBJ databases">
        <title>Genomic Encyclopedia of Archaeal and Bacterial Type Strains, Phase II (KMG-II): from individual species to whole genera.</title>
        <authorList>
            <person name="Goeker M."/>
        </authorList>
    </citation>
    <scope>NUCLEOTIDE SEQUENCE [LARGE SCALE GENOMIC DNA]</scope>
    <source>
        <strain evidence="7 8">DSM 101533</strain>
    </source>
</reference>